<dbReference type="PANTHER" id="PTHR36179:SF2">
    <property type="entry name" value="LUD DOMAIN-CONTAINING PROTEIN"/>
    <property type="match status" value="1"/>
</dbReference>
<proteinExistence type="predicted"/>
<sequence length="196" mass="21633">MPDLEQLQRNLRERGFECSYFPTAKEAADYLDGKIDGCTVGMGGSMTIQQLGLMDRLPKHNDFRSHWAGGTWADSEGTQVYLCSVNGLAETGEIVNIDGSGNRVAATIYGHQELYLVVGINKITPDYESALWRARNIAAPRNAQRLGVDTPCAKLGDRCYDCRSPQRICRALTVLWEKPRAIGRAEVVLVGEELGL</sequence>
<evidence type="ECO:0000259" key="1">
    <source>
        <dbReference type="Pfam" id="PF02589"/>
    </source>
</evidence>
<dbReference type="InterPro" id="IPR003741">
    <property type="entry name" value="LUD_dom"/>
</dbReference>
<dbReference type="PANTHER" id="PTHR36179">
    <property type="entry name" value="LUD_DOM DOMAIN-CONTAINING PROTEIN"/>
    <property type="match status" value="1"/>
</dbReference>
<comment type="caution">
    <text evidence="2">The sequence shown here is derived from an EMBL/GenBank/DDBJ whole genome shotgun (WGS) entry which is preliminary data.</text>
</comment>
<dbReference type="AlphaFoldDB" id="A0A9D1RV88"/>
<reference evidence="2" key="1">
    <citation type="journal article" date="2021" name="PeerJ">
        <title>Extensive microbial diversity within the chicken gut microbiome revealed by metagenomics and culture.</title>
        <authorList>
            <person name="Gilroy R."/>
            <person name="Ravi A."/>
            <person name="Getino M."/>
            <person name="Pursley I."/>
            <person name="Horton D.L."/>
            <person name="Alikhan N.F."/>
            <person name="Baker D."/>
            <person name="Gharbi K."/>
            <person name="Hall N."/>
            <person name="Watson M."/>
            <person name="Adriaenssens E.M."/>
            <person name="Foster-Nyarko E."/>
            <person name="Jarju S."/>
            <person name="Secka A."/>
            <person name="Antonio M."/>
            <person name="Oren A."/>
            <person name="Chaudhuri R.R."/>
            <person name="La Ragione R."/>
            <person name="Hildebrand F."/>
            <person name="Pallen M.J."/>
        </authorList>
    </citation>
    <scope>NUCLEOTIDE SEQUENCE</scope>
    <source>
        <strain evidence="2">ChiGjej6B6-1540</strain>
    </source>
</reference>
<evidence type="ECO:0000313" key="3">
    <source>
        <dbReference type="Proteomes" id="UP000824192"/>
    </source>
</evidence>
<evidence type="ECO:0000313" key="2">
    <source>
        <dbReference type="EMBL" id="HIW93908.1"/>
    </source>
</evidence>
<name>A0A9D1RV88_9FIRM</name>
<feature type="domain" description="LUD" evidence="1">
    <location>
        <begin position="4"/>
        <end position="190"/>
    </location>
</feature>
<dbReference type="Proteomes" id="UP000824192">
    <property type="component" value="Unassembled WGS sequence"/>
</dbReference>
<reference evidence="2" key="2">
    <citation type="submission" date="2021-04" db="EMBL/GenBank/DDBJ databases">
        <authorList>
            <person name="Gilroy R."/>
        </authorList>
    </citation>
    <scope>NUCLEOTIDE SEQUENCE</scope>
    <source>
        <strain evidence="2">ChiGjej6B6-1540</strain>
    </source>
</reference>
<dbReference type="Pfam" id="PF02589">
    <property type="entry name" value="LUD_dom"/>
    <property type="match status" value="1"/>
</dbReference>
<gene>
    <name evidence="2" type="ORF">H9868_05125</name>
</gene>
<dbReference type="EMBL" id="DXGA01000106">
    <property type="protein sequence ID" value="HIW93908.1"/>
    <property type="molecule type" value="Genomic_DNA"/>
</dbReference>
<protein>
    <submittedName>
        <fullName evidence="2">Lactate utilization protein</fullName>
    </submittedName>
</protein>
<accession>A0A9D1RV88</accession>
<organism evidence="2 3">
    <name type="scientific">Candidatus Flavonifractor merdipullorum</name>
    <dbReference type="NCBI Taxonomy" id="2838590"/>
    <lineage>
        <taxon>Bacteria</taxon>
        <taxon>Bacillati</taxon>
        <taxon>Bacillota</taxon>
        <taxon>Clostridia</taxon>
        <taxon>Eubacteriales</taxon>
        <taxon>Oscillospiraceae</taxon>
        <taxon>Flavonifractor</taxon>
    </lineage>
</organism>